<evidence type="ECO:0000256" key="6">
    <source>
        <dbReference type="ARBA" id="ARBA00023014"/>
    </source>
</evidence>
<reference evidence="8" key="1">
    <citation type="submission" date="2022-12" db="EMBL/GenBank/DDBJ databases">
        <title>Paraconexibacter alkalitolerans sp. nov. and Baekduia alba sp. nov., isolated from soil and emended description of the genera Paraconexibacter (Chun et al., 2020) and Baekduia (An et al., 2020).</title>
        <authorList>
            <person name="Vieira S."/>
            <person name="Huber K.J."/>
            <person name="Geppert A."/>
            <person name="Wolf J."/>
            <person name="Neumann-Schaal M."/>
            <person name="Muesken M."/>
            <person name="Overmann J."/>
        </authorList>
    </citation>
    <scope>NUCLEOTIDE SEQUENCE</scope>
    <source>
        <strain evidence="8">AEG42_29</strain>
    </source>
</reference>
<proteinExistence type="predicted"/>
<keyword evidence="6" id="KW-0411">Iron-sulfur</keyword>
<dbReference type="GO" id="GO:0051539">
    <property type="term" value="F:4 iron, 4 sulfur cluster binding"/>
    <property type="evidence" value="ECO:0007669"/>
    <property type="project" value="UniProtKB-KW"/>
</dbReference>
<sequence>MLATDVPSRRSRIRDRGPSILVMPQRTIIPAVVNDDRCPGVLRLHDAADGALARVRLPGGRLPAAGLDAIADLSRLGNGLVELTSRASMQVRGLDAGDSRAAADRLWSAGLLPSPGHDRVRNVVAPPLGPRHPAALVDADALVAALDRALCADPVLAGLPGRFLFAIEDGSATLARHGADVTLVAQLAAAGPVVGGRGVGGDAVGGDAVGGTAAGRGVRATTLRLYLAGAATTLTTDAGGAAQLMLSAAHAFLRALPVDAERTWRISDLPDGTARIAAALGGALTGGAVLGAGRPLAIGTTTQADGRVALTVLPPLGRLPQDTLMPLSRLAARHGGDVRLSPDRTLTLADVPAGDADAVLAELGALGFVTMEGSGWDGLSACAGQGACASALLDVRALAAGRAAARAAGTGSDRPAGGDGPVREHWTACERGCGSPSGALTIRASADGGLLVDRPGDDPLRAADVPAALDLLATADRARPSPASREGLTP</sequence>
<dbReference type="InterPro" id="IPR036136">
    <property type="entry name" value="Nit/Sulf_reduc_fer-like_dom_sf"/>
</dbReference>
<dbReference type="AlphaFoldDB" id="A0AAU7AQA0"/>
<accession>A0AAU7AQA0</accession>
<dbReference type="InterPro" id="IPR051329">
    <property type="entry name" value="NIR_SIR_4Fe-4S"/>
</dbReference>
<keyword evidence="4" id="KW-0560">Oxidoreductase</keyword>
<feature type="domain" description="Nitrite/Sulfite reductase ferredoxin-like" evidence="7">
    <location>
        <begin position="52"/>
        <end position="106"/>
    </location>
</feature>
<keyword evidence="2" id="KW-0349">Heme</keyword>
<keyword evidence="1" id="KW-0004">4Fe-4S</keyword>
<dbReference type="GO" id="GO:0016491">
    <property type="term" value="F:oxidoreductase activity"/>
    <property type="evidence" value="ECO:0007669"/>
    <property type="project" value="UniProtKB-KW"/>
</dbReference>
<dbReference type="InterPro" id="IPR045854">
    <property type="entry name" value="NO2/SO3_Rdtase_4Fe4S_sf"/>
</dbReference>
<protein>
    <recommendedName>
        <fullName evidence="7">Nitrite/Sulfite reductase ferredoxin-like domain-containing protein</fullName>
    </recommendedName>
</protein>
<feature type="domain" description="Nitrite/Sulfite reductase ferredoxin-like" evidence="7">
    <location>
        <begin position="303"/>
        <end position="365"/>
    </location>
</feature>
<keyword evidence="5" id="KW-0408">Iron</keyword>
<dbReference type="SUPFAM" id="SSF56014">
    <property type="entry name" value="Nitrite and sulphite reductase 4Fe-4S domain-like"/>
    <property type="match status" value="1"/>
</dbReference>
<evidence type="ECO:0000313" key="8">
    <source>
        <dbReference type="EMBL" id="XAY03821.1"/>
    </source>
</evidence>
<dbReference type="PANTHER" id="PTHR32439">
    <property type="entry name" value="FERREDOXIN--NITRITE REDUCTASE, CHLOROPLASTIC"/>
    <property type="match status" value="1"/>
</dbReference>
<dbReference type="SUPFAM" id="SSF55124">
    <property type="entry name" value="Nitrite/Sulfite reductase N-terminal domain-like"/>
    <property type="match status" value="2"/>
</dbReference>
<evidence type="ECO:0000256" key="2">
    <source>
        <dbReference type="ARBA" id="ARBA00022617"/>
    </source>
</evidence>
<dbReference type="GO" id="GO:0046872">
    <property type="term" value="F:metal ion binding"/>
    <property type="evidence" value="ECO:0007669"/>
    <property type="project" value="UniProtKB-KW"/>
</dbReference>
<keyword evidence="3" id="KW-0479">Metal-binding</keyword>
<dbReference type="InterPro" id="IPR005117">
    <property type="entry name" value="NiRdtase/SiRdtase_haem-b_fer"/>
</dbReference>
<gene>
    <name evidence="8" type="ORF">DSM112329_00643</name>
</gene>
<dbReference type="Gene3D" id="3.90.480.20">
    <property type="match status" value="2"/>
</dbReference>
<dbReference type="Pfam" id="PF03460">
    <property type="entry name" value="NIR_SIR_ferr"/>
    <property type="match status" value="2"/>
</dbReference>
<dbReference type="PANTHER" id="PTHR32439:SF9">
    <property type="entry name" value="BLR3264 PROTEIN"/>
    <property type="match status" value="1"/>
</dbReference>
<evidence type="ECO:0000256" key="5">
    <source>
        <dbReference type="ARBA" id="ARBA00023004"/>
    </source>
</evidence>
<dbReference type="EMBL" id="CP114014">
    <property type="protein sequence ID" value="XAY03821.1"/>
    <property type="molecule type" value="Genomic_DNA"/>
</dbReference>
<dbReference type="RefSeq" id="WP_354700371.1">
    <property type="nucleotide sequence ID" value="NZ_CP114014.1"/>
</dbReference>
<organism evidence="8">
    <name type="scientific">Paraconexibacter sp. AEG42_29</name>
    <dbReference type="NCBI Taxonomy" id="2997339"/>
    <lineage>
        <taxon>Bacteria</taxon>
        <taxon>Bacillati</taxon>
        <taxon>Actinomycetota</taxon>
        <taxon>Thermoleophilia</taxon>
        <taxon>Solirubrobacterales</taxon>
        <taxon>Paraconexibacteraceae</taxon>
        <taxon>Paraconexibacter</taxon>
    </lineage>
</organism>
<evidence type="ECO:0000256" key="4">
    <source>
        <dbReference type="ARBA" id="ARBA00023002"/>
    </source>
</evidence>
<evidence type="ECO:0000259" key="7">
    <source>
        <dbReference type="Pfam" id="PF03460"/>
    </source>
</evidence>
<evidence type="ECO:0000256" key="3">
    <source>
        <dbReference type="ARBA" id="ARBA00022723"/>
    </source>
</evidence>
<evidence type="ECO:0000256" key="1">
    <source>
        <dbReference type="ARBA" id="ARBA00022485"/>
    </source>
</evidence>
<dbReference type="KEGG" id="parq:DSM112329_00643"/>
<name>A0AAU7AQA0_9ACTN</name>